<gene>
    <name evidence="4" type="primary">argA</name>
    <name evidence="4" type="ORF">LMG7974_00328</name>
</gene>
<comment type="caution">
    <text evidence="4">The sequence shown here is derived from an EMBL/GenBank/DDBJ whole genome shotgun (WGS) entry which is preliminary data.</text>
</comment>
<dbReference type="PROSITE" id="PS51186">
    <property type="entry name" value="GNAT"/>
    <property type="match status" value="1"/>
</dbReference>
<keyword evidence="2 4" id="KW-0012">Acyltransferase</keyword>
<keyword evidence="1 4" id="KW-0808">Transferase</keyword>
<evidence type="ECO:0000259" key="3">
    <source>
        <dbReference type="PROSITE" id="PS51186"/>
    </source>
</evidence>
<reference evidence="4 5" key="1">
    <citation type="submission" date="2020-11" db="EMBL/GenBank/DDBJ databases">
        <authorList>
            <person name="Peeters C."/>
        </authorList>
    </citation>
    <scope>NUCLEOTIDE SEQUENCE [LARGE SCALE GENOMIC DNA]</scope>
    <source>
        <strain evidence="4 5">LMG 7974</strain>
    </source>
</reference>
<dbReference type="InterPro" id="IPR050832">
    <property type="entry name" value="Bact_Acetyltransf"/>
</dbReference>
<evidence type="ECO:0000256" key="1">
    <source>
        <dbReference type="ARBA" id="ARBA00022679"/>
    </source>
</evidence>
<feature type="domain" description="N-acetyltransferase" evidence="3">
    <location>
        <begin position="2"/>
        <end position="141"/>
    </location>
</feature>
<accession>A0ABM8Q3S0</accession>
<name>A0ABM8Q3S0_9BACT</name>
<evidence type="ECO:0000313" key="4">
    <source>
        <dbReference type="EMBL" id="CAD7287449.1"/>
    </source>
</evidence>
<dbReference type="SUPFAM" id="SSF55729">
    <property type="entry name" value="Acyl-CoA N-acyltransferases (Nat)"/>
    <property type="match status" value="1"/>
</dbReference>
<evidence type="ECO:0000256" key="2">
    <source>
        <dbReference type="ARBA" id="ARBA00023315"/>
    </source>
</evidence>
<dbReference type="InterPro" id="IPR000182">
    <property type="entry name" value="GNAT_dom"/>
</dbReference>
<keyword evidence="5" id="KW-1185">Reference proteome</keyword>
<dbReference type="InterPro" id="IPR016181">
    <property type="entry name" value="Acyl_CoA_acyltransferase"/>
</dbReference>
<dbReference type="EC" id="2.3.1.1" evidence="4"/>
<dbReference type="GO" id="GO:0016746">
    <property type="term" value="F:acyltransferase activity"/>
    <property type="evidence" value="ECO:0007669"/>
    <property type="project" value="UniProtKB-KW"/>
</dbReference>
<dbReference type="RefSeq" id="WP_229932146.1">
    <property type="nucleotide sequence ID" value="NZ_CAJHOF010000002.1"/>
</dbReference>
<proteinExistence type="predicted"/>
<protein>
    <submittedName>
        <fullName evidence="4">Amino-acid acetyltransferase</fullName>
        <ecNumber evidence="4">2.3.1.1</ecNumber>
    </submittedName>
</protein>
<dbReference type="Gene3D" id="3.40.630.30">
    <property type="match status" value="1"/>
</dbReference>
<dbReference type="PANTHER" id="PTHR43877">
    <property type="entry name" value="AMINOALKYLPHOSPHONATE N-ACETYLTRANSFERASE-RELATED-RELATED"/>
    <property type="match status" value="1"/>
</dbReference>
<dbReference type="Proteomes" id="UP000789803">
    <property type="component" value="Unassembled WGS sequence"/>
</dbReference>
<dbReference type="EMBL" id="CAJHOF010000002">
    <property type="protein sequence ID" value="CAD7287449.1"/>
    <property type="molecule type" value="Genomic_DNA"/>
</dbReference>
<dbReference type="CDD" id="cd04301">
    <property type="entry name" value="NAT_SF"/>
    <property type="match status" value="1"/>
</dbReference>
<evidence type="ECO:0000313" key="5">
    <source>
        <dbReference type="Proteomes" id="UP000789803"/>
    </source>
</evidence>
<dbReference type="NCBIfam" id="NF005840">
    <property type="entry name" value="PRK07757.1"/>
    <property type="match status" value="1"/>
</dbReference>
<dbReference type="Pfam" id="PF00583">
    <property type="entry name" value="Acetyltransf_1"/>
    <property type="match status" value="1"/>
</dbReference>
<sequence>MITLRKPKPKDIVMMQELVAPEVASGIILPRNSDEVSTNIRSYTLACDNDEIVGYCALHIHTPNLAEVRSFVVRQDLRGQGIGSMIVKALLEEAKFYEISQVFTLTYQRKFFERLGFVEIAKSELPVQKIWADCIKCKFFPVCDEIALIYDI</sequence>
<organism evidence="4 5">
    <name type="scientific">Campylobacter majalis</name>
    <dbReference type="NCBI Taxonomy" id="2790656"/>
    <lineage>
        <taxon>Bacteria</taxon>
        <taxon>Pseudomonadati</taxon>
        <taxon>Campylobacterota</taxon>
        <taxon>Epsilonproteobacteria</taxon>
        <taxon>Campylobacterales</taxon>
        <taxon>Campylobacteraceae</taxon>
        <taxon>Campylobacter</taxon>
    </lineage>
</organism>